<dbReference type="GO" id="GO:0030313">
    <property type="term" value="C:cell envelope"/>
    <property type="evidence" value="ECO:0007669"/>
    <property type="project" value="TreeGrafter"/>
</dbReference>
<dbReference type="EMBL" id="CP014691">
    <property type="protein sequence ID" value="AQS87789.1"/>
    <property type="molecule type" value="Genomic_DNA"/>
</dbReference>
<dbReference type="STRING" id="320497.A0U93_07395"/>
<keyword evidence="2" id="KW-0813">Transport</keyword>
<gene>
    <name evidence="6" type="ORF">A0U93_07395</name>
</gene>
<protein>
    <submittedName>
        <fullName evidence="6">Efflux transporter periplasmic adaptor subunit</fullName>
    </submittedName>
</protein>
<dbReference type="InterPro" id="IPR058649">
    <property type="entry name" value="CzcB_C"/>
</dbReference>
<dbReference type="Gene3D" id="1.10.287.470">
    <property type="entry name" value="Helix hairpin bin"/>
    <property type="match status" value="1"/>
</dbReference>
<sequence length="379" mass="40836">MRSYSVRRMALAGLLALVLIGLIVALLRSNHHLPQAAAPAMMTKRDGALVVAEDSPLMSRLIVAPVRPRVQAHGLSVPATVQAEPRRTIDMQAPVTGRIVQADVRPGDTVHKGQILAEIASGDFDQAVADETKAQAQLSYADRVLHRAQGVQAVGGNATKDVDAARNDEMQAQAELERAQHRLAALNTRPELARQGLVPLISPVDGMVASTTMGVGEYIGDTTTVQISLLDLSVVWVEAAVPEEAMGEVRIGETARADFDAYPGRSCRGTIFSVDPTLHADTRRMTARLACDNPDMALKPNMFGTAVIDIPQPAEIVVPKTALLMNNDTISVFVETAPHTFRRRNVDVSYDERDDVRVVSGLQAGERVIVRGGILLNDD</sequence>
<feature type="domain" description="CzcB-like barrel-sandwich hybrid" evidence="4">
    <location>
        <begin position="88"/>
        <end position="225"/>
    </location>
</feature>
<feature type="domain" description="CusB-like beta-barrel" evidence="3">
    <location>
        <begin position="235"/>
        <end position="306"/>
    </location>
</feature>
<dbReference type="Pfam" id="PF25975">
    <property type="entry name" value="CzcB_C"/>
    <property type="match status" value="1"/>
</dbReference>
<dbReference type="OrthoDB" id="9806939at2"/>
<dbReference type="AlphaFoldDB" id="A0A1U9KPX2"/>
<dbReference type="GO" id="GO:0016020">
    <property type="term" value="C:membrane"/>
    <property type="evidence" value="ECO:0007669"/>
    <property type="project" value="InterPro"/>
</dbReference>
<evidence type="ECO:0000313" key="6">
    <source>
        <dbReference type="EMBL" id="AQS87789.1"/>
    </source>
</evidence>
<dbReference type="NCBIfam" id="TIGR01730">
    <property type="entry name" value="RND_mfp"/>
    <property type="match status" value="1"/>
</dbReference>
<evidence type="ECO:0000256" key="2">
    <source>
        <dbReference type="ARBA" id="ARBA00022448"/>
    </source>
</evidence>
<reference evidence="6 7" key="1">
    <citation type="submission" date="2016-03" db="EMBL/GenBank/DDBJ databases">
        <title>Acetic acid bacteria sequencing.</title>
        <authorList>
            <person name="Brandt J."/>
            <person name="Jakob F."/>
            <person name="Vogel R.F."/>
        </authorList>
    </citation>
    <scope>NUCLEOTIDE SEQUENCE [LARGE SCALE GENOMIC DNA]</scope>
    <source>
        <strain evidence="6 7">NBRC 101099</strain>
    </source>
</reference>
<dbReference type="FunFam" id="2.40.30.170:FF:000010">
    <property type="entry name" value="Efflux RND transporter periplasmic adaptor subunit"/>
    <property type="match status" value="1"/>
</dbReference>
<feature type="domain" description="CzcB-like C-terminal circularly permuted SH3-like" evidence="5">
    <location>
        <begin position="316"/>
        <end position="372"/>
    </location>
</feature>
<dbReference type="InterPro" id="IPR006143">
    <property type="entry name" value="RND_pump_MFP"/>
</dbReference>
<name>A0A1U9KPX2_9PROT</name>
<keyword evidence="7" id="KW-1185">Reference proteome</keyword>
<dbReference type="PANTHER" id="PTHR30097">
    <property type="entry name" value="CATION EFFLUX SYSTEM PROTEIN CUSB"/>
    <property type="match status" value="1"/>
</dbReference>
<dbReference type="Proteomes" id="UP000188604">
    <property type="component" value="Chromosome"/>
</dbReference>
<dbReference type="GO" id="GO:0022857">
    <property type="term" value="F:transmembrane transporter activity"/>
    <property type="evidence" value="ECO:0007669"/>
    <property type="project" value="InterPro"/>
</dbReference>
<evidence type="ECO:0000259" key="5">
    <source>
        <dbReference type="Pfam" id="PF25975"/>
    </source>
</evidence>
<dbReference type="InterPro" id="IPR058792">
    <property type="entry name" value="Beta-barrel_RND_2"/>
</dbReference>
<dbReference type="GO" id="GO:0015679">
    <property type="term" value="P:plasma membrane copper ion transport"/>
    <property type="evidence" value="ECO:0007669"/>
    <property type="project" value="TreeGrafter"/>
</dbReference>
<evidence type="ECO:0000259" key="4">
    <source>
        <dbReference type="Pfam" id="PF25973"/>
    </source>
</evidence>
<dbReference type="Gene3D" id="2.40.50.100">
    <property type="match status" value="1"/>
</dbReference>
<proteinExistence type="inferred from homology"/>
<dbReference type="Pfam" id="PF25954">
    <property type="entry name" value="Beta-barrel_RND_2"/>
    <property type="match status" value="1"/>
</dbReference>
<dbReference type="RefSeq" id="WP_077806785.1">
    <property type="nucleotide sequence ID" value="NZ_BJXS01000002.1"/>
</dbReference>
<dbReference type="Pfam" id="PF25973">
    <property type="entry name" value="BSH_CzcB"/>
    <property type="match status" value="1"/>
</dbReference>
<dbReference type="PANTHER" id="PTHR30097:SF4">
    <property type="entry name" value="SLR6042 PROTEIN"/>
    <property type="match status" value="1"/>
</dbReference>
<accession>A0A1U9KPX2</accession>
<evidence type="ECO:0000313" key="7">
    <source>
        <dbReference type="Proteomes" id="UP000188604"/>
    </source>
</evidence>
<dbReference type="GO" id="GO:0060003">
    <property type="term" value="P:copper ion export"/>
    <property type="evidence" value="ECO:0007669"/>
    <property type="project" value="TreeGrafter"/>
</dbReference>
<evidence type="ECO:0000259" key="3">
    <source>
        <dbReference type="Pfam" id="PF25954"/>
    </source>
</evidence>
<dbReference type="KEGG" id="nch:A0U93_07395"/>
<dbReference type="InterPro" id="IPR051909">
    <property type="entry name" value="MFP_Cation_Efflux"/>
</dbReference>
<organism evidence="6 7">
    <name type="scientific">Neoasaia chiangmaiensis</name>
    <dbReference type="NCBI Taxonomy" id="320497"/>
    <lineage>
        <taxon>Bacteria</taxon>
        <taxon>Pseudomonadati</taxon>
        <taxon>Pseudomonadota</taxon>
        <taxon>Alphaproteobacteria</taxon>
        <taxon>Acetobacterales</taxon>
        <taxon>Acetobacteraceae</taxon>
        <taxon>Neoasaia</taxon>
    </lineage>
</organism>
<dbReference type="InterPro" id="IPR058647">
    <property type="entry name" value="BSH_CzcB-like"/>
</dbReference>
<comment type="similarity">
    <text evidence="1">Belongs to the membrane fusion protein (MFP) (TC 8.A.1) family.</text>
</comment>
<dbReference type="Gene3D" id="2.40.420.20">
    <property type="match status" value="1"/>
</dbReference>
<evidence type="ECO:0000256" key="1">
    <source>
        <dbReference type="ARBA" id="ARBA00009477"/>
    </source>
</evidence>
<dbReference type="SUPFAM" id="SSF111369">
    <property type="entry name" value="HlyD-like secretion proteins"/>
    <property type="match status" value="1"/>
</dbReference>
<dbReference type="Gene3D" id="2.40.30.170">
    <property type="match status" value="1"/>
</dbReference>